<gene>
    <name evidence="2" type="ORF">KOR42_34970</name>
</gene>
<sequence length="273" mass="30558" precursor="true">MARFYLLAVILIAGGAGCTALFPDSAKTQHRLPPLVGPRNAIEIEVYFVDRRKGDPMIGDRLWSSLHSVHTLDPDSARQLEDDGFRVAMSASRPPRPLAVLMSLSDENDPTRRVVMQRYTIPAGQETLVVASEIPDGTVIQRPGQDSSRPLEMRLGRAIFRIQADKVEDGWTRLVVIPEIQHGPMAARPTPREQDWIYQESQQRVTLYSDRITAELNEQEILALGLGSREEGDIGQHFFVADSENGLERLILIRISGMSRIEPVRSDLADNLK</sequence>
<proteinExistence type="predicted"/>
<dbReference type="PROSITE" id="PS51257">
    <property type="entry name" value="PROKAR_LIPOPROTEIN"/>
    <property type="match status" value="1"/>
</dbReference>
<feature type="signal peptide" evidence="1">
    <location>
        <begin position="1"/>
        <end position="20"/>
    </location>
</feature>
<protein>
    <submittedName>
        <fullName evidence="2">Uncharacterized protein</fullName>
    </submittedName>
</protein>
<accession>A0A5C5WNE7</accession>
<evidence type="ECO:0000313" key="3">
    <source>
        <dbReference type="Proteomes" id="UP000317243"/>
    </source>
</evidence>
<reference evidence="2 3" key="1">
    <citation type="submission" date="2019-02" db="EMBL/GenBank/DDBJ databases">
        <title>Deep-cultivation of Planctomycetes and their phenomic and genomic characterization uncovers novel biology.</title>
        <authorList>
            <person name="Wiegand S."/>
            <person name="Jogler M."/>
            <person name="Boedeker C."/>
            <person name="Pinto D."/>
            <person name="Vollmers J."/>
            <person name="Rivas-Marin E."/>
            <person name="Kohn T."/>
            <person name="Peeters S.H."/>
            <person name="Heuer A."/>
            <person name="Rast P."/>
            <person name="Oberbeckmann S."/>
            <person name="Bunk B."/>
            <person name="Jeske O."/>
            <person name="Meyerdierks A."/>
            <person name="Storesund J.E."/>
            <person name="Kallscheuer N."/>
            <person name="Luecker S."/>
            <person name="Lage O.M."/>
            <person name="Pohl T."/>
            <person name="Merkel B.J."/>
            <person name="Hornburger P."/>
            <person name="Mueller R.-W."/>
            <person name="Bruemmer F."/>
            <person name="Labrenz M."/>
            <person name="Spormann A.M."/>
            <person name="Op Den Camp H."/>
            <person name="Overmann J."/>
            <person name="Amann R."/>
            <person name="Jetten M.S.M."/>
            <person name="Mascher T."/>
            <person name="Medema M.H."/>
            <person name="Devos D.P."/>
            <person name="Kaster A.-K."/>
            <person name="Ovreas L."/>
            <person name="Rohde M."/>
            <person name="Galperin M.Y."/>
            <person name="Jogler C."/>
        </authorList>
    </citation>
    <scope>NUCLEOTIDE SEQUENCE [LARGE SCALE GENOMIC DNA]</scope>
    <source>
        <strain evidence="2 3">KOR42</strain>
    </source>
</reference>
<dbReference type="OrthoDB" id="252515at2"/>
<evidence type="ECO:0000256" key="1">
    <source>
        <dbReference type="SAM" id="SignalP"/>
    </source>
</evidence>
<name>A0A5C5WNE7_9PLAN</name>
<dbReference type="Proteomes" id="UP000317243">
    <property type="component" value="Unassembled WGS sequence"/>
</dbReference>
<feature type="chain" id="PRO_5022746185" evidence="1">
    <location>
        <begin position="21"/>
        <end position="273"/>
    </location>
</feature>
<organism evidence="2 3">
    <name type="scientific">Thalassoglobus neptunius</name>
    <dbReference type="NCBI Taxonomy" id="1938619"/>
    <lineage>
        <taxon>Bacteria</taxon>
        <taxon>Pseudomonadati</taxon>
        <taxon>Planctomycetota</taxon>
        <taxon>Planctomycetia</taxon>
        <taxon>Planctomycetales</taxon>
        <taxon>Planctomycetaceae</taxon>
        <taxon>Thalassoglobus</taxon>
    </lineage>
</organism>
<dbReference type="RefSeq" id="WP_146510946.1">
    <property type="nucleotide sequence ID" value="NZ_SIHI01000012.1"/>
</dbReference>
<dbReference type="EMBL" id="SIHI01000012">
    <property type="protein sequence ID" value="TWT51609.1"/>
    <property type="molecule type" value="Genomic_DNA"/>
</dbReference>
<evidence type="ECO:0000313" key="2">
    <source>
        <dbReference type="EMBL" id="TWT51609.1"/>
    </source>
</evidence>
<keyword evidence="3" id="KW-1185">Reference proteome</keyword>
<comment type="caution">
    <text evidence="2">The sequence shown here is derived from an EMBL/GenBank/DDBJ whole genome shotgun (WGS) entry which is preliminary data.</text>
</comment>
<dbReference type="AlphaFoldDB" id="A0A5C5WNE7"/>
<keyword evidence="1" id="KW-0732">Signal</keyword>